<feature type="domain" description="ABC transporter" evidence="4">
    <location>
        <begin position="5"/>
        <end position="253"/>
    </location>
</feature>
<dbReference type="GO" id="GO:0005886">
    <property type="term" value="C:plasma membrane"/>
    <property type="evidence" value="ECO:0007669"/>
    <property type="project" value="TreeGrafter"/>
</dbReference>
<dbReference type="AlphaFoldDB" id="A0A6J4IGK4"/>
<dbReference type="InterPro" id="IPR032823">
    <property type="entry name" value="BCA_ABC_TP_C"/>
</dbReference>
<dbReference type="GO" id="GO:0016887">
    <property type="term" value="F:ATP hydrolysis activity"/>
    <property type="evidence" value="ECO:0007669"/>
    <property type="project" value="InterPro"/>
</dbReference>
<dbReference type="InterPro" id="IPR051120">
    <property type="entry name" value="ABC_AA/LPS_Transport"/>
</dbReference>
<reference evidence="5" key="1">
    <citation type="submission" date="2020-02" db="EMBL/GenBank/DDBJ databases">
        <authorList>
            <person name="Meier V. D."/>
        </authorList>
    </citation>
    <scope>NUCLEOTIDE SEQUENCE</scope>
    <source>
        <strain evidence="5">AVDCRST_MAG04</strain>
    </source>
</reference>
<dbReference type="Pfam" id="PF12399">
    <property type="entry name" value="BCA_ABC_TP_C"/>
    <property type="match status" value="1"/>
</dbReference>
<dbReference type="Gene3D" id="3.40.50.300">
    <property type="entry name" value="P-loop containing nucleotide triphosphate hydrolases"/>
    <property type="match status" value="1"/>
</dbReference>
<evidence type="ECO:0000313" key="5">
    <source>
        <dbReference type="EMBL" id="CAA9252084.1"/>
    </source>
</evidence>
<keyword evidence="2" id="KW-0547">Nucleotide-binding</keyword>
<dbReference type="InterPro" id="IPR003439">
    <property type="entry name" value="ABC_transporter-like_ATP-bd"/>
</dbReference>
<dbReference type="GO" id="GO:0005524">
    <property type="term" value="F:ATP binding"/>
    <property type="evidence" value="ECO:0007669"/>
    <property type="project" value="UniProtKB-KW"/>
</dbReference>
<proteinExistence type="predicted"/>
<dbReference type="PANTHER" id="PTHR45772:SF4">
    <property type="entry name" value="ABC TRANSPORTER ATP-BINDING PROTEIN"/>
    <property type="match status" value="1"/>
</dbReference>
<dbReference type="PROSITE" id="PS50893">
    <property type="entry name" value="ABC_TRANSPORTER_2"/>
    <property type="match status" value="1"/>
</dbReference>
<evidence type="ECO:0000259" key="4">
    <source>
        <dbReference type="PROSITE" id="PS50893"/>
    </source>
</evidence>
<organism evidence="5">
    <name type="scientific">uncultured Acetobacteraceae bacterium</name>
    <dbReference type="NCBI Taxonomy" id="169975"/>
    <lineage>
        <taxon>Bacteria</taxon>
        <taxon>Pseudomonadati</taxon>
        <taxon>Pseudomonadota</taxon>
        <taxon>Alphaproteobacteria</taxon>
        <taxon>Acetobacterales</taxon>
        <taxon>Acetobacteraceae</taxon>
        <taxon>environmental samples</taxon>
    </lineage>
</organism>
<dbReference type="PANTHER" id="PTHR45772">
    <property type="entry name" value="CONSERVED COMPONENT OF ABC TRANSPORTER FOR NATURAL AMINO ACIDS-RELATED"/>
    <property type="match status" value="1"/>
</dbReference>
<keyword evidence="3 5" id="KW-0067">ATP-binding</keyword>
<accession>A0A6J4IGK4</accession>
<evidence type="ECO:0000256" key="3">
    <source>
        <dbReference type="ARBA" id="ARBA00022840"/>
    </source>
</evidence>
<dbReference type="SMART" id="SM00382">
    <property type="entry name" value="AAA"/>
    <property type="match status" value="1"/>
</dbReference>
<keyword evidence="1" id="KW-0813">Transport</keyword>
<dbReference type="Pfam" id="PF00005">
    <property type="entry name" value="ABC_tran"/>
    <property type="match status" value="1"/>
</dbReference>
<evidence type="ECO:0000256" key="1">
    <source>
        <dbReference type="ARBA" id="ARBA00022448"/>
    </source>
</evidence>
<dbReference type="InterPro" id="IPR027417">
    <property type="entry name" value="P-loop_NTPase"/>
</dbReference>
<protein>
    <submittedName>
        <fullName evidence="5">Branched-chain amino acid transport ATP-binding protein LivG</fullName>
    </submittedName>
</protein>
<sequence length="262" mass="27731">MAALLDVSDVVMRFGGVTAVGRVSFSVGQRSICGLIGPNGAGKTTLFNCISGIYRPSGGRIAFDGQEITGAPRHRMAGLGIGRTFQNVALFRTLSVRDNVLAGAHSRGGAGFVASALRLAPARREEAEAEGRLRPLLAMLDLASVAHVPVAALPFGTQKRVEMARALISGPKLLLLDEPAGGLNHGEVDGLASLLLDIRERFSLSILLVEHHMNLVMRVSDKVVALDFGKKIADGTPAEVRAEPEVIRAYLGEEAERHGRAA</sequence>
<dbReference type="EMBL" id="CADCTL010000149">
    <property type="protein sequence ID" value="CAA9252084.1"/>
    <property type="molecule type" value="Genomic_DNA"/>
</dbReference>
<dbReference type="FunFam" id="3.40.50.300:FF:000421">
    <property type="entry name" value="Branched-chain amino acid ABC transporter ATP-binding protein"/>
    <property type="match status" value="1"/>
</dbReference>
<dbReference type="CDD" id="cd03219">
    <property type="entry name" value="ABC_Mj1267_LivG_branched"/>
    <property type="match status" value="1"/>
</dbReference>
<gene>
    <name evidence="5" type="ORF">AVDCRST_MAG04-2160</name>
</gene>
<dbReference type="InterPro" id="IPR003593">
    <property type="entry name" value="AAA+_ATPase"/>
</dbReference>
<evidence type="ECO:0000256" key="2">
    <source>
        <dbReference type="ARBA" id="ARBA00022741"/>
    </source>
</evidence>
<dbReference type="SUPFAM" id="SSF52540">
    <property type="entry name" value="P-loop containing nucleoside triphosphate hydrolases"/>
    <property type="match status" value="1"/>
</dbReference>
<name>A0A6J4IGK4_9PROT</name>